<feature type="region of interest" description="Disordered" evidence="1">
    <location>
        <begin position="128"/>
        <end position="157"/>
    </location>
</feature>
<evidence type="ECO:0000256" key="1">
    <source>
        <dbReference type="SAM" id="MobiDB-lite"/>
    </source>
</evidence>
<organism evidence="3 4">
    <name type="scientific">Candidatus Fonsibacter lacus</name>
    <dbReference type="NCBI Taxonomy" id="2576439"/>
    <lineage>
        <taxon>Bacteria</taxon>
        <taxon>Pseudomonadati</taxon>
        <taxon>Pseudomonadota</taxon>
        <taxon>Alphaproteobacteria</taxon>
        <taxon>Candidatus Pelagibacterales</taxon>
        <taxon>Candidatus Pelagibacterales incertae sedis</taxon>
        <taxon>Candidatus Fonsibacter</taxon>
    </lineage>
</organism>
<accession>A0A965GD32</accession>
<dbReference type="InterPro" id="IPR050400">
    <property type="entry name" value="Bact_Cytoskel_RodZ"/>
</dbReference>
<dbReference type="AlphaFoldDB" id="A0A965GD32"/>
<evidence type="ECO:0000313" key="3">
    <source>
        <dbReference type="EMBL" id="NBR94291.1"/>
    </source>
</evidence>
<dbReference type="GO" id="GO:0003677">
    <property type="term" value="F:DNA binding"/>
    <property type="evidence" value="ECO:0007669"/>
    <property type="project" value="InterPro"/>
</dbReference>
<name>A0A965GD32_9PROT</name>
<dbReference type="PANTHER" id="PTHR34475">
    <property type="match status" value="1"/>
</dbReference>
<dbReference type="Pfam" id="PF13413">
    <property type="entry name" value="HTH_25"/>
    <property type="match status" value="1"/>
</dbReference>
<feature type="domain" description="Cytoskeleton protein RodZ-like C-terminal" evidence="2">
    <location>
        <begin position="176"/>
        <end position="240"/>
    </location>
</feature>
<dbReference type="Proteomes" id="UP000740727">
    <property type="component" value="Unassembled WGS sequence"/>
</dbReference>
<protein>
    <submittedName>
        <fullName evidence="3">Helix-turn-helix domain-containing protein</fullName>
    </submittedName>
</protein>
<dbReference type="Pfam" id="PF13464">
    <property type="entry name" value="RodZ_C"/>
    <property type="match status" value="1"/>
</dbReference>
<dbReference type="InterPro" id="IPR001387">
    <property type="entry name" value="Cro/C1-type_HTH"/>
</dbReference>
<evidence type="ECO:0000259" key="2">
    <source>
        <dbReference type="Pfam" id="PF13464"/>
    </source>
</evidence>
<dbReference type="SUPFAM" id="SSF47413">
    <property type="entry name" value="lambda repressor-like DNA-binding domains"/>
    <property type="match status" value="1"/>
</dbReference>
<dbReference type="Gene3D" id="1.10.260.40">
    <property type="entry name" value="lambda repressor-like DNA-binding domains"/>
    <property type="match status" value="1"/>
</dbReference>
<proteinExistence type="predicted"/>
<sequence>MLIGSELKSAREATGLSLDEVATKTKLRSSLIAAIEKDNFSLCGGDVYARGHIRVLATLYRIDSTYLLEIFDKNFGVTQTALNDLAERNSQNLDRKSSITWKSLSAFAAVILFGAVFLSNQMSGNNGNAGNSGNSGGNSSSIAAGSNSPSPSASQSLPAVASVDTGVKVRLTVVKSYSWISVTAADGSSLFTGQIEKGEVREFTDPQVLRLVIGNAGAVSVNVNGVDKGISGAIGEVVRLEFTPDAENSEG</sequence>
<comment type="caution">
    <text evidence="3">The sequence shown here is derived from an EMBL/GenBank/DDBJ whole genome shotgun (WGS) entry which is preliminary data.</text>
</comment>
<dbReference type="InterPro" id="IPR010982">
    <property type="entry name" value="Lambda_DNA-bd_dom_sf"/>
</dbReference>
<gene>
    <name evidence="3" type="ORF">EBT44_05630</name>
</gene>
<evidence type="ECO:0000313" key="4">
    <source>
        <dbReference type="Proteomes" id="UP000740727"/>
    </source>
</evidence>
<reference evidence="3" key="1">
    <citation type="submission" date="2018-10" db="EMBL/GenBank/DDBJ databases">
        <title>Iterative Subtractive Binning of Freshwater Chronoseries Metagenomes Recovers Nearly Complete Genomes from over Four Hundred Novel Species.</title>
        <authorList>
            <person name="Rodriguez-R L.M."/>
            <person name="Tsementzi D."/>
            <person name="Luo C."/>
            <person name="Konstantinidis K.T."/>
        </authorList>
    </citation>
    <scope>NUCLEOTIDE SEQUENCE</scope>
    <source>
        <strain evidence="3">WB5_2A_028</strain>
    </source>
</reference>
<dbReference type="CDD" id="cd00093">
    <property type="entry name" value="HTH_XRE"/>
    <property type="match status" value="1"/>
</dbReference>
<dbReference type="PANTHER" id="PTHR34475:SF1">
    <property type="entry name" value="CYTOSKELETON PROTEIN RODZ"/>
    <property type="match status" value="1"/>
</dbReference>
<dbReference type="EMBL" id="RFXN01000093">
    <property type="protein sequence ID" value="NBR94291.1"/>
    <property type="molecule type" value="Genomic_DNA"/>
</dbReference>
<dbReference type="InterPro" id="IPR025194">
    <property type="entry name" value="RodZ-like_C"/>
</dbReference>